<evidence type="ECO:0000256" key="5">
    <source>
        <dbReference type="ARBA" id="ARBA00022500"/>
    </source>
</evidence>
<dbReference type="GO" id="GO:0006935">
    <property type="term" value="P:chemotaxis"/>
    <property type="evidence" value="ECO:0007669"/>
    <property type="project" value="UniProtKB-KW"/>
</dbReference>
<keyword evidence="12" id="KW-0966">Cell projection</keyword>
<dbReference type="GO" id="GO:0009425">
    <property type="term" value="C:bacterial-type flagellum basal body"/>
    <property type="evidence" value="ECO:0007669"/>
    <property type="project" value="InterPro"/>
</dbReference>
<accession>A0A521CK59</accession>
<keyword evidence="7 10" id="KW-0283">Flagellar rotation</keyword>
<evidence type="ECO:0000313" key="13">
    <source>
        <dbReference type="Proteomes" id="UP000317484"/>
    </source>
</evidence>
<evidence type="ECO:0000256" key="2">
    <source>
        <dbReference type="ARBA" id="ARBA00004162"/>
    </source>
</evidence>
<evidence type="ECO:0000256" key="8">
    <source>
        <dbReference type="ARBA" id="ARBA00022989"/>
    </source>
</evidence>
<dbReference type="PANTHER" id="PTHR35091">
    <property type="entry name" value="FLAGELLAR PROTEIN FLIL"/>
    <property type="match status" value="1"/>
</dbReference>
<keyword evidence="9 10" id="KW-0472">Membrane</keyword>
<keyword evidence="4 10" id="KW-1003">Cell membrane</keyword>
<evidence type="ECO:0000256" key="9">
    <source>
        <dbReference type="ARBA" id="ARBA00023136"/>
    </source>
</evidence>
<dbReference type="GO" id="GO:0071978">
    <property type="term" value="P:bacterial-type flagellum-dependent swarming motility"/>
    <property type="evidence" value="ECO:0007669"/>
    <property type="project" value="TreeGrafter"/>
</dbReference>
<dbReference type="InterPro" id="IPR005503">
    <property type="entry name" value="FliL"/>
</dbReference>
<keyword evidence="13" id="KW-1185">Reference proteome</keyword>
<dbReference type="GO" id="GO:0005886">
    <property type="term" value="C:plasma membrane"/>
    <property type="evidence" value="ECO:0007669"/>
    <property type="project" value="UniProtKB-SubCell"/>
</dbReference>
<feature type="region of interest" description="Disordered" evidence="11">
    <location>
        <begin position="1"/>
        <end position="22"/>
    </location>
</feature>
<evidence type="ECO:0000256" key="3">
    <source>
        <dbReference type="ARBA" id="ARBA00008281"/>
    </source>
</evidence>
<evidence type="ECO:0000256" key="4">
    <source>
        <dbReference type="ARBA" id="ARBA00022475"/>
    </source>
</evidence>
<reference evidence="12 13" key="1">
    <citation type="submission" date="2017-05" db="EMBL/GenBank/DDBJ databases">
        <authorList>
            <person name="Varghese N."/>
            <person name="Submissions S."/>
        </authorList>
    </citation>
    <scope>NUCLEOTIDE SEQUENCE [LARGE SCALE GENOMIC DNA]</scope>
    <source>
        <strain evidence="12 13">DSM 46834</strain>
    </source>
</reference>
<keyword evidence="12" id="KW-0969">Cilium</keyword>
<comment type="subcellular location">
    <subcellularLocation>
        <location evidence="2">Cell membrane</location>
        <topology evidence="2">Single-pass membrane protein</topology>
    </subcellularLocation>
</comment>
<protein>
    <recommendedName>
        <fullName evidence="10">Flagellar protein FliL</fullName>
    </recommendedName>
</protein>
<keyword evidence="12" id="KW-0282">Flagellum</keyword>
<evidence type="ECO:0000256" key="11">
    <source>
        <dbReference type="SAM" id="MobiDB-lite"/>
    </source>
</evidence>
<dbReference type="PANTHER" id="PTHR35091:SF2">
    <property type="entry name" value="FLAGELLAR PROTEIN FLIL"/>
    <property type="match status" value="1"/>
</dbReference>
<sequence length="161" mass="16570">MSTKTKDKAAKDKDAAADGEEPKGGKKKLIAILAVLLVVAGAAAYFFLFAGGEAEAAEPEHGGYTALEPIAVNLAGGGYLKIGITLEYTADAAAGGHGGGGVDGSKALDILISTYSQAQPADVVGAREALKESLEHQIVEAYTEDGVPMVMHVYLTEYVTQ</sequence>
<evidence type="ECO:0000256" key="10">
    <source>
        <dbReference type="RuleBase" id="RU364125"/>
    </source>
</evidence>
<keyword evidence="8 10" id="KW-1133">Transmembrane helix</keyword>
<evidence type="ECO:0000313" key="12">
    <source>
        <dbReference type="EMBL" id="SMO59785.1"/>
    </source>
</evidence>
<dbReference type="Proteomes" id="UP000317484">
    <property type="component" value="Unassembled WGS sequence"/>
</dbReference>
<evidence type="ECO:0000256" key="6">
    <source>
        <dbReference type="ARBA" id="ARBA00022692"/>
    </source>
</evidence>
<feature type="transmembrane region" description="Helical" evidence="10">
    <location>
        <begin position="29"/>
        <end position="50"/>
    </location>
</feature>
<comment type="similarity">
    <text evidence="3 10">Belongs to the FliL family.</text>
</comment>
<name>A0A521CK59_9ACTN</name>
<proteinExistence type="inferred from homology"/>
<dbReference type="AlphaFoldDB" id="A0A521CK59"/>
<comment type="function">
    <text evidence="1 10">Controls the rotational direction of flagella during chemotaxis.</text>
</comment>
<dbReference type="RefSeq" id="WP_110907579.1">
    <property type="nucleotide sequence ID" value="NZ_FXTJ01000002.1"/>
</dbReference>
<gene>
    <name evidence="12" type="ORF">SAMN06273567_102447</name>
</gene>
<keyword evidence="5 10" id="KW-0145">Chemotaxis</keyword>
<evidence type="ECO:0000256" key="1">
    <source>
        <dbReference type="ARBA" id="ARBA00002254"/>
    </source>
</evidence>
<organism evidence="12 13">
    <name type="scientific">Geodermatophilus aquaeductus</name>
    <dbReference type="NCBI Taxonomy" id="1564161"/>
    <lineage>
        <taxon>Bacteria</taxon>
        <taxon>Bacillati</taxon>
        <taxon>Actinomycetota</taxon>
        <taxon>Actinomycetes</taxon>
        <taxon>Geodermatophilales</taxon>
        <taxon>Geodermatophilaceae</taxon>
        <taxon>Geodermatophilus</taxon>
    </lineage>
</organism>
<keyword evidence="6 10" id="KW-0812">Transmembrane</keyword>
<dbReference type="EMBL" id="FXTJ01000002">
    <property type="protein sequence ID" value="SMO59785.1"/>
    <property type="molecule type" value="Genomic_DNA"/>
</dbReference>
<evidence type="ECO:0000256" key="7">
    <source>
        <dbReference type="ARBA" id="ARBA00022779"/>
    </source>
</evidence>
<dbReference type="Pfam" id="PF03748">
    <property type="entry name" value="FliL"/>
    <property type="match status" value="1"/>
</dbReference>